<dbReference type="InterPro" id="IPR001810">
    <property type="entry name" value="F-box_dom"/>
</dbReference>
<protein>
    <recommendedName>
        <fullName evidence="2">F-box domain-containing protein</fullName>
    </recommendedName>
</protein>
<evidence type="ECO:0000259" key="2">
    <source>
        <dbReference type="PROSITE" id="PS50181"/>
    </source>
</evidence>
<sequence length="343" mass="39366">MDFALIPSTSGQRLVMSYDVKDPMKSTKKTGSTPNTWAEQQSHHHDALVDLPDELVLIVASSLDKESQVLLSLSCKRFHVLLNTYLDLALPDKATKVRLLLCLEIDHPEYLTCRACGLLYEWRMMQSRHYECPHANEHQSADTQSSYRRLIRAGDNDYTLVSRAVVDLILRAYEHGDPHGLPLTSLNTSGKDRHGIIRTNQARLIDGQLILANRLEVEGGEELATMARFFDMELCIHFRANPGHDDRFRAVEKAVKGLKGARKKRTIRKDLFKCLFCETDHELYVESSAEKRIRIVLDVWRNYGRRDSNLPSHEQIFHQYPVLRIDAKTVSKRDVRAVFESGR</sequence>
<accession>A0A0D1Z4W3</accession>
<dbReference type="EMBL" id="KN846952">
    <property type="protein sequence ID" value="KIV81908.1"/>
    <property type="molecule type" value="Genomic_DNA"/>
</dbReference>
<dbReference type="Pfam" id="PF00646">
    <property type="entry name" value="F-box"/>
    <property type="match status" value="1"/>
</dbReference>
<name>A0A0D1Z4W3_9EURO</name>
<dbReference type="PROSITE" id="PS00028">
    <property type="entry name" value="ZINC_FINGER_C2H2_1"/>
    <property type="match status" value="1"/>
</dbReference>
<evidence type="ECO:0000313" key="4">
    <source>
        <dbReference type="Proteomes" id="UP000053599"/>
    </source>
</evidence>
<dbReference type="Proteomes" id="UP000053599">
    <property type="component" value="Unassembled WGS sequence"/>
</dbReference>
<dbReference type="AlphaFoldDB" id="A0A0D1Z4W3"/>
<dbReference type="InterPro" id="IPR036047">
    <property type="entry name" value="F-box-like_dom_sf"/>
</dbReference>
<proteinExistence type="predicted"/>
<dbReference type="CDD" id="cd09917">
    <property type="entry name" value="F-box_SF"/>
    <property type="match status" value="1"/>
</dbReference>
<dbReference type="SUPFAM" id="SSF81383">
    <property type="entry name" value="F-box domain"/>
    <property type="match status" value="1"/>
</dbReference>
<reference evidence="3 4" key="1">
    <citation type="submission" date="2015-01" db="EMBL/GenBank/DDBJ databases">
        <title>The Genome Sequence of Exophiala sideris CBS121828.</title>
        <authorList>
            <consortium name="The Broad Institute Genomics Platform"/>
            <person name="Cuomo C."/>
            <person name="de Hoog S."/>
            <person name="Gorbushina A."/>
            <person name="Stielow B."/>
            <person name="Teixiera M."/>
            <person name="Abouelleil A."/>
            <person name="Chapman S.B."/>
            <person name="Priest M."/>
            <person name="Young S.K."/>
            <person name="Wortman J."/>
            <person name="Nusbaum C."/>
            <person name="Birren B."/>
        </authorList>
    </citation>
    <scope>NUCLEOTIDE SEQUENCE [LARGE SCALE GENOMIC DNA]</scope>
    <source>
        <strain evidence="3 4">CBS 121828</strain>
    </source>
</reference>
<dbReference type="OrthoDB" id="3766406at2759"/>
<gene>
    <name evidence="3" type="ORF">PV11_04056</name>
</gene>
<dbReference type="PROSITE" id="PS50181">
    <property type="entry name" value="FBOX"/>
    <property type="match status" value="1"/>
</dbReference>
<feature type="region of interest" description="Disordered" evidence="1">
    <location>
        <begin position="23"/>
        <end position="43"/>
    </location>
</feature>
<feature type="compositionally biased region" description="Polar residues" evidence="1">
    <location>
        <begin position="29"/>
        <end position="40"/>
    </location>
</feature>
<evidence type="ECO:0000256" key="1">
    <source>
        <dbReference type="SAM" id="MobiDB-lite"/>
    </source>
</evidence>
<dbReference type="InterPro" id="IPR013087">
    <property type="entry name" value="Znf_C2H2_type"/>
</dbReference>
<dbReference type="STRING" id="1016849.A0A0D1Z4W3"/>
<evidence type="ECO:0000313" key="3">
    <source>
        <dbReference type="EMBL" id="KIV81908.1"/>
    </source>
</evidence>
<feature type="domain" description="F-box" evidence="2">
    <location>
        <begin position="45"/>
        <end position="93"/>
    </location>
</feature>
<dbReference type="HOGENOM" id="CLU_057718_0_0_1"/>
<organism evidence="3 4">
    <name type="scientific">Exophiala sideris</name>
    <dbReference type="NCBI Taxonomy" id="1016849"/>
    <lineage>
        <taxon>Eukaryota</taxon>
        <taxon>Fungi</taxon>
        <taxon>Dikarya</taxon>
        <taxon>Ascomycota</taxon>
        <taxon>Pezizomycotina</taxon>
        <taxon>Eurotiomycetes</taxon>
        <taxon>Chaetothyriomycetidae</taxon>
        <taxon>Chaetothyriales</taxon>
        <taxon>Herpotrichiellaceae</taxon>
        <taxon>Exophiala</taxon>
    </lineage>
</organism>